<dbReference type="EMBL" id="CAJNNW010037637">
    <property type="protein sequence ID" value="CAE8743401.1"/>
    <property type="molecule type" value="Genomic_DNA"/>
</dbReference>
<sequence>MPSRHRGRSIGRTMGRDYLWRYIFADDIVLLAGGEEKWISILLAIATRLMFGTPLAWRKFRGGLTTDWVGYYLDLMNFSVGISLARFQWFAKWAVQVHRDGVADMRRFAEALGRLGFAAQVHLWAKPFLAPLYVWSAAAPSEAIIRVPKMVWENHGEWFRTDAKCDDFKVVLGRWVCKNGTQTSQGKWFSLELGPAQAPWLFKEGRGSSCASTSAEMLGTMVAIQAFGISCDAGGFAFARISAGTDNQANDSLSKERSTLWRRGRRILMELTTSLSRRRLQLNLDWRPREENQGADDLTNRKFEDFDEALRVKISWDEVDKVLLEKLLICQGEYEEELMALKTRAAAASVEGPRIKKRNKDDKTVWG</sequence>
<evidence type="ECO:0008006" key="3">
    <source>
        <dbReference type="Google" id="ProtNLM"/>
    </source>
</evidence>
<comment type="caution">
    <text evidence="1">The sequence shown here is derived from an EMBL/GenBank/DDBJ whole genome shotgun (WGS) entry which is preliminary data.</text>
</comment>
<reference evidence="1" key="1">
    <citation type="submission" date="2021-02" db="EMBL/GenBank/DDBJ databases">
        <authorList>
            <person name="Dougan E. K."/>
            <person name="Rhodes N."/>
            <person name="Thang M."/>
            <person name="Chan C."/>
        </authorList>
    </citation>
    <scope>NUCLEOTIDE SEQUENCE</scope>
</reference>
<protein>
    <recommendedName>
        <fullName evidence="3">Reverse transcriptase domain-containing protein</fullName>
    </recommendedName>
</protein>
<name>A0A813M0N9_POLGL</name>
<organism evidence="1 2">
    <name type="scientific">Polarella glacialis</name>
    <name type="common">Dinoflagellate</name>
    <dbReference type="NCBI Taxonomy" id="89957"/>
    <lineage>
        <taxon>Eukaryota</taxon>
        <taxon>Sar</taxon>
        <taxon>Alveolata</taxon>
        <taxon>Dinophyceae</taxon>
        <taxon>Suessiales</taxon>
        <taxon>Suessiaceae</taxon>
        <taxon>Polarella</taxon>
    </lineage>
</organism>
<gene>
    <name evidence="1" type="ORF">PGLA2088_LOCUS51378</name>
</gene>
<accession>A0A813M0N9</accession>
<evidence type="ECO:0000313" key="1">
    <source>
        <dbReference type="EMBL" id="CAE8743401.1"/>
    </source>
</evidence>
<dbReference type="AlphaFoldDB" id="A0A813M0N9"/>
<evidence type="ECO:0000313" key="2">
    <source>
        <dbReference type="Proteomes" id="UP000626109"/>
    </source>
</evidence>
<proteinExistence type="predicted"/>
<dbReference type="Proteomes" id="UP000626109">
    <property type="component" value="Unassembled WGS sequence"/>
</dbReference>